<organism evidence="2 3">
    <name type="scientific">Rhodococcus tibetensis</name>
    <dbReference type="NCBI Taxonomy" id="2965064"/>
    <lineage>
        <taxon>Bacteria</taxon>
        <taxon>Bacillati</taxon>
        <taxon>Actinomycetota</taxon>
        <taxon>Actinomycetes</taxon>
        <taxon>Mycobacteriales</taxon>
        <taxon>Nocardiaceae</taxon>
        <taxon>Rhodococcus</taxon>
    </lineage>
</organism>
<proteinExistence type="predicted"/>
<sequence>MTNTTPLNVATRYFDALGRGDIPTMMGLLDTDVTWYQPGRNQFSGTHRGVDGVGRLLGSMMAVSEGTFGLTVEGTMMVNGDKVAVPVRFAGRRDGASMDMSGVDLLRVVDGKIVAVHLFSADGEAEDAFWGAP</sequence>
<protein>
    <submittedName>
        <fullName evidence="2">Nuclear transport factor 2 family protein</fullName>
    </submittedName>
</protein>
<gene>
    <name evidence="2" type="ORF">NOF53_10505</name>
</gene>
<accession>A0ABT1QBF4</accession>
<dbReference type="SUPFAM" id="SSF54427">
    <property type="entry name" value="NTF2-like"/>
    <property type="match status" value="1"/>
</dbReference>
<evidence type="ECO:0000259" key="1">
    <source>
        <dbReference type="Pfam" id="PF12680"/>
    </source>
</evidence>
<dbReference type="Gene3D" id="3.10.450.50">
    <property type="match status" value="1"/>
</dbReference>
<dbReference type="Pfam" id="PF12680">
    <property type="entry name" value="SnoaL_2"/>
    <property type="match status" value="1"/>
</dbReference>
<dbReference type="Proteomes" id="UP001524501">
    <property type="component" value="Unassembled WGS sequence"/>
</dbReference>
<name>A0ABT1QBF4_9NOCA</name>
<evidence type="ECO:0000313" key="2">
    <source>
        <dbReference type="EMBL" id="MCQ4119598.1"/>
    </source>
</evidence>
<evidence type="ECO:0000313" key="3">
    <source>
        <dbReference type="Proteomes" id="UP001524501"/>
    </source>
</evidence>
<dbReference type="InterPro" id="IPR037401">
    <property type="entry name" value="SnoaL-like"/>
</dbReference>
<keyword evidence="3" id="KW-1185">Reference proteome</keyword>
<reference evidence="2 3" key="1">
    <citation type="submission" date="2022-07" db="EMBL/GenBank/DDBJ databases">
        <title>Degradation activity of malathion, p-nitrophenol and potential low-temperature adaptation strategy of Rhodococcus sp. FXJ9.536.</title>
        <authorList>
            <person name="Huang J."/>
            <person name="Huang Y."/>
        </authorList>
    </citation>
    <scope>NUCLEOTIDE SEQUENCE [LARGE SCALE GENOMIC DNA]</scope>
    <source>
        <strain evidence="2 3">FXJ9.536</strain>
    </source>
</reference>
<dbReference type="InterPro" id="IPR032710">
    <property type="entry name" value="NTF2-like_dom_sf"/>
</dbReference>
<dbReference type="EMBL" id="JANFQF010000007">
    <property type="protein sequence ID" value="MCQ4119598.1"/>
    <property type="molecule type" value="Genomic_DNA"/>
</dbReference>
<feature type="domain" description="SnoaL-like" evidence="1">
    <location>
        <begin position="11"/>
        <end position="115"/>
    </location>
</feature>
<comment type="caution">
    <text evidence="2">The sequence shown here is derived from an EMBL/GenBank/DDBJ whole genome shotgun (WGS) entry which is preliminary data.</text>
</comment>
<dbReference type="RefSeq" id="WP_255967968.1">
    <property type="nucleotide sequence ID" value="NZ_JANFQF010000007.1"/>
</dbReference>